<feature type="compositionally biased region" description="Polar residues" evidence="1">
    <location>
        <begin position="27"/>
        <end position="39"/>
    </location>
</feature>
<gene>
    <name evidence="2" type="ORF">MCOR33_009280</name>
</gene>
<name>A0ABQ8N913_PYRGI</name>
<sequence>MAPLQTCKSPVVRTPGLSIQERLVSTSRAVGTGRRSGSASVADLSRQGFTDMRQA</sequence>
<feature type="region of interest" description="Disordered" evidence="1">
    <location>
        <begin position="27"/>
        <end position="55"/>
    </location>
</feature>
<evidence type="ECO:0000313" key="2">
    <source>
        <dbReference type="EMBL" id="KAI6293252.1"/>
    </source>
</evidence>
<evidence type="ECO:0000313" key="3">
    <source>
        <dbReference type="Proteomes" id="UP001059893"/>
    </source>
</evidence>
<dbReference type="EMBL" id="JABSND010000253">
    <property type="protein sequence ID" value="KAI6293252.1"/>
    <property type="molecule type" value="Genomic_DNA"/>
</dbReference>
<dbReference type="Proteomes" id="UP001059893">
    <property type="component" value="Unassembled WGS sequence"/>
</dbReference>
<comment type="caution">
    <text evidence="2">The sequence shown here is derived from an EMBL/GenBank/DDBJ whole genome shotgun (WGS) entry which is preliminary data.</text>
</comment>
<protein>
    <submittedName>
        <fullName evidence="2">Uncharacterized protein</fullName>
    </submittedName>
</protein>
<accession>A0ABQ8N913</accession>
<keyword evidence="3" id="KW-1185">Reference proteome</keyword>
<evidence type="ECO:0000256" key="1">
    <source>
        <dbReference type="SAM" id="MobiDB-lite"/>
    </source>
</evidence>
<reference evidence="2" key="1">
    <citation type="submission" date="2021-01" db="EMBL/GenBank/DDBJ databases">
        <title>Deciphering the adaptive evolutionary patterns associated with biogeogrpahic diversity in the finger millet blast pathogen Magnaporthe oryzae in Eastern Africa.</title>
        <authorList>
            <person name="Onyema G."/>
            <person name="Shittu T.A."/>
            <person name="Dodsworth S."/>
            <person name="Devilliers S."/>
            <person name="Muthumeenakshi S."/>
            <person name="Sreenivasaprasad S."/>
        </authorList>
    </citation>
    <scope>NUCLEOTIDE SEQUENCE</scope>
    <source>
        <strain evidence="2">D15/s37</strain>
    </source>
</reference>
<proteinExistence type="predicted"/>
<organism evidence="2 3">
    <name type="scientific">Pyricularia grisea</name>
    <name type="common">Crabgrass-specific blast fungus</name>
    <name type="synonym">Magnaporthe grisea</name>
    <dbReference type="NCBI Taxonomy" id="148305"/>
    <lineage>
        <taxon>Eukaryota</taxon>
        <taxon>Fungi</taxon>
        <taxon>Dikarya</taxon>
        <taxon>Ascomycota</taxon>
        <taxon>Pezizomycotina</taxon>
        <taxon>Sordariomycetes</taxon>
        <taxon>Sordariomycetidae</taxon>
        <taxon>Magnaporthales</taxon>
        <taxon>Pyriculariaceae</taxon>
        <taxon>Pyricularia</taxon>
    </lineage>
</organism>